<dbReference type="InterPro" id="IPR019647">
    <property type="entry name" value="PhoP_reg_network_YrbL"/>
</dbReference>
<reference evidence="1 2" key="1">
    <citation type="submission" date="2018-02" db="EMBL/GenBank/DDBJ databases">
        <title>Draft Genome of Achromobacter spanius stain 6.</title>
        <authorList>
            <person name="Gunasekera T.S."/>
            <person name="Radwan O."/>
            <person name="Ruiz O.N."/>
        </authorList>
    </citation>
    <scope>NUCLEOTIDE SEQUENCE [LARGE SCALE GENOMIC DNA]</scope>
    <source>
        <strain evidence="1 2">6</strain>
    </source>
</reference>
<accession>A0A2S5GV98</accession>
<evidence type="ECO:0000313" key="2">
    <source>
        <dbReference type="Proteomes" id="UP000239990"/>
    </source>
</evidence>
<gene>
    <name evidence="1" type="ORF">C4E15_09660</name>
</gene>
<evidence type="ECO:0000313" key="1">
    <source>
        <dbReference type="EMBL" id="PPA77002.1"/>
    </source>
</evidence>
<dbReference type="Pfam" id="PF10707">
    <property type="entry name" value="YrbL-PhoP_reg"/>
    <property type="match status" value="1"/>
</dbReference>
<dbReference type="EMBL" id="PREU01000003">
    <property type="protein sequence ID" value="PPA77002.1"/>
    <property type="molecule type" value="Genomic_DNA"/>
</dbReference>
<name>A0A2S5GV98_9BURK</name>
<organism evidence="1 2">
    <name type="scientific">Achromobacter spanius</name>
    <dbReference type="NCBI Taxonomy" id="217203"/>
    <lineage>
        <taxon>Bacteria</taxon>
        <taxon>Pseudomonadati</taxon>
        <taxon>Pseudomonadota</taxon>
        <taxon>Betaproteobacteria</taxon>
        <taxon>Burkholderiales</taxon>
        <taxon>Alcaligenaceae</taxon>
        <taxon>Achromobacter</taxon>
    </lineage>
</organism>
<comment type="caution">
    <text evidence="1">The sequence shown here is derived from an EMBL/GenBank/DDBJ whole genome shotgun (WGS) entry which is preliminary data.</text>
</comment>
<dbReference type="AlphaFoldDB" id="A0A2S5GV98"/>
<protein>
    <recommendedName>
        <fullName evidence="3">PhoP regulatory network protein YrbL</fullName>
    </recommendedName>
</protein>
<sequence length="265" mass="29211">MPPNATVSTGLNFPNPEHNVRPNLNSANPFSAQSGSSFQSVFGPLDLDTQKPLVTGGDRHIFQHPNFPALLVKVMDMQARAVYLETRPFKRWYKQYQRESAYRVYLNEIAEYVTTTTRPSGVWQVPMARILGVAQTSLGLGLVVEKITDADGNMAPTVADLARQGRVDAKFFEQLDEFFDDLADAHVVLHDISASNIACGLNADGKPGMYLVDGFGVLPLVPVYAWSKSLNRKRIARKYGRMRKSLQARIEAANKARAASGTPSA</sequence>
<evidence type="ECO:0008006" key="3">
    <source>
        <dbReference type="Google" id="ProtNLM"/>
    </source>
</evidence>
<dbReference type="OrthoDB" id="595236at2"/>
<proteinExistence type="predicted"/>
<dbReference type="Proteomes" id="UP000239990">
    <property type="component" value="Unassembled WGS sequence"/>
</dbReference>